<feature type="chain" id="PRO_5047186809" description="Secreted protein" evidence="2">
    <location>
        <begin position="24"/>
        <end position="257"/>
    </location>
</feature>
<evidence type="ECO:0008006" key="5">
    <source>
        <dbReference type="Google" id="ProtNLM"/>
    </source>
</evidence>
<sequence>MNKIPLVAALACSLSLFSLSLHADQLKVKASGLSPQDAANLRGKSVAVTFHPPNFLMFWQSFGGNPEDFLAYRVRDPAALARIQLSNTLKDALEANVRAMDESPAPSAKPEDLAEMHRETDFVLSVRYTGGIVAPAPGGNMVSNHLHMQLIETASGRIVSNAKCNATTYKHPSSPSLDALLESNARLLKDILLSLSWRCTRQFAIQGLGVTADQAPVIPQESIDPLAGRPITTVMGARRASREKRAENAERNTQPKD</sequence>
<feature type="signal peptide" evidence="2">
    <location>
        <begin position="1"/>
        <end position="23"/>
    </location>
</feature>
<organism evidence="3 4">
    <name type="scientific">Lysobacter brunescens</name>
    <dbReference type="NCBI Taxonomy" id="262323"/>
    <lineage>
        <taxon>Bacteria</taxon>
        <taxon>Pseudomonadati</taxon>
        <taxon>Pseudomonadota</taxon>
        <taxon>Gammaproteobacteria</taxon>
        <taxon>Lysobacterales</taxon>
        <taxon>Lysobacteraceae</taxon>
        <taxon>Lysobacter</taxon>
    </lineage>
</organism>
<feature type="region of interest" description="Disordered" evidence="1">
    <location>
        <begin position="228"/>
        <end position="257"/>
    </location>
</feature>
<feature type="compositionally biased region" description="Basic and acidic residues" evidence="1">
    <location>
        <begin position="243"/>
        <end position="257"/>
    </location>
</feature>
<comment type="caution">
    <text evidence="3">The sequence shown here is derived from an EMBL/GenBank/DDBJ whole genome shotgun (WGS) entry which is preliminary data.</text>
</comment>
<evidence type="ECO:0000256" key="2">
    <source>
        <dbReference type="SAM" id="SignalP"/>
    </source>
</evidence>
<evidence type="ECO:0000313" key="4">
    <source>
        <dbReference type="Proteomes" id="UP001597110"/>
    </source>
</evidence>
<keyword evidence="4" id="KW-1185">Reference proteome</keyword>
<accession>A0ABW2YBK8</accession>
<dbReference type="RefSeq" id="WP_386823518.1">
    <property type="nucleotide sequence ID" value="NZ_JBHTIF010000001.1"/>
</dbReference>
<protein>
    <recommendedName>
        <fullName evidence="5">Secreted protein</fullName>
    </recommendedName>
</protein>
<dbReference type="Proteomes" id="UP001597110">
    <property type="component" value="Unassembled WGS sequence"/>
</dbReference>
<gene>
    <name evidence="3" type="ORF">ACFQ0E_10060</name>
</gene>
<name>A0ABW2YBK8_9GAMM</name>
<dbReference type="EMBL" id="JBHTIF010000001">
    <property type="protein sequence ID" value="MFD0725942.1"/>
    <property type="molecule type" value="Genomic_DNA"/>
</dbReference>
<keyword evidence="2" id="KW-0732">Signal</keyword>
<evidence type="ECO:0000256" key="1">
    <source>
        <dbReference type="SAM" id="MobiDB-lite"/>
    </source>
</evidence>
<reference evidence="4" key="1">
    <citation type="journal article" date="2019" name="Int. J. Syst. Evol. Microbiol.">
        <title>The Global Catalogue of Microorganisms (GCM) 10K type strain sequencing project: providing services to taxonomists for standard genome sequencing and annotation.</title>
        <authorList>
            <consortium name="The Broad Institute Genomics Platform"/>
            <consortium name="The Broad Institute Genome Sequencing Center for Infectious Disease"/>
            <person name="Wu L."/>
            <person name="Ma J."/>
        </authorList>
    </citation>
    <scope>NUCLEOTIDE SEQUENCE [LARGE SCALE GENOMIC DNA]</scope>
    <source>
        <strain evidence="4">CCUG 55585</strain>
    </source>
</reference>
<proteinExistence type="predicted"/>
<evidence type="ECO:0000313" key="3">
    <source>
        <dbReference type="EMBL" id="MFD0725942.1"/>
    </source>
</evidence>